<reference evidence="2 3" key="1">
    <citation type="submission" date="2016-11" db="EMBL/GenBank/DDBJ databases">
        <authorList>
            <person name="Jaros S."/>
            <person name="Januszkiewicz K."/>
            <person name="Wedrychowicz H."/>
        </authorList>
    </citation>
    <scope>NUCLEOTIDE SEQUENCE [LARGE SCALE GENOMIC DNA]</scope>
    <source>
        <strain evidence="2 3">DSM 27406</strain>
    </source>
</reference>
<dbReference type="InterPro" id="IPR052164">
    <property type="entry name" value="Anthracycline_SecMetBiosynth"/>
</dbReference>
<dbReference type="PANTHER" id="PTHR33993">
    <property type="entry name" value="GLYOXALASE-RELATED"/>
    <property type="match status" value="1"/>
</dbReference>
<dbReference type="Proteomes" id="UP000184420">
    <property type="component" value="Unassembled WGS sequence"/>
</dbReference>
<dbReference type="OrthoDB" id="4548523at2"/>
<sequence length="135" mass="14734">MTNTNPLRGFATISYFAADHDAAKKWYTELTGMAPYFERPGYAEFRLGDYQAELGIIDSRYAPGGAATKPGGAIVYWHVDDVKATVERLLSMGATLFDEVTERGGGFVTASVVDPFGNVLGVMYNPHYLEILAAK</sequence>
<dbReference type="SUPFAM" id="SSF54593">
    <property type="entry name" value="Glyoxalase/Bleomycin resistance protein/Dihydroxybiphenyl dioxygenase"/>
    <property type="match status" value="1"/>
</dbReference>
<evidence type="ECO:0000259" key="1">
    <source>
        <dbReference type="PROSITE" id="PS51819"/>
    </source>
</evidence>
<accession>A0A1M6WUU6</accession>
<feature type="domain" description="VOC" evidence="1">
    <location>
        <begin position="9"/>
        <end position="125"/>
    </location>
</feature>
<evidence type="ECO:0000313" key="3">
    <source>
        <dbReference type="Proteomes" id="UP000184420"/>
    </source>
</evidence>
<gene>
    <name evidence="2" type="ORF">SAMN05444266_101770</name>
</gene>
<dbReference type="EMBL" id="FRBL01000001">
    <property type="protein sequence ID" value="SHK97315.1"/>
    <property type="molecule type" value="Genomic_DNA"/>
</dbReference>
<evidence type="ECO:0000313" key="2">
    <source>
        <dbReference type="EMBL" id="SHK97315.1"/>
    </source>
</evidence>
<dbReference type="AlphaFoldDB" id="A0A1M6WUU6"/>
<dbReference type="InterPro" id="IPR029068">
    <property type="entry name" value="Glyas_Bleomycin-R_OHBP_Dase"/>
</dbReference>
<dbReference type="Gene3D" id="3.10.180.10">
    <property type="entry name" value="2,3-Dihydroxybiphenyl 1,2-Dioxygenase, domain 1"/>
    <property type="match status" value="1"/>
</dbReference>
<organism evidence="2 3">
    <name type="scientific">Chitinophaga jiangningensis</name>
    <dbReference type="NCBI Taxonomy" id="1419482"/>
    <lineage>
        <taxon>Bacteria</taxon>
        <taxon>Pseudomonadati</taxon>
        <taxon>Bacteroidota</taxon>
        <taxon>Chitinophagia</taxon>
        <taxon>Chitinophagales</taxon>
        <taxon>Chitinophagaceae</taxon>
        <taxon>Chitinophaga</taxon>
    </lineage>
</organism>
<dbReference type="PROSITE" id="PS51819">
    <property type="entry name" value="VOC"/>
    <property type="match status" value="1"/>
</dbReference>
<dbReference type="RefSeq" id="WP_073078141.1">
    <property type="nucleotide sequence ID" value="NZ_FRBL01000001.1"/>
</dbReference>
<dbReference type="InterPro" id="IPR004360">
    <property type="entry name" value="Glyas_Fos-R_dOase_dom"/>
</dbReference>
<dbReference type="Pfam" id="PF00903">
    <property type="entry name" value="Glyoxalase"/>
    <property type="match status" value="1"/>
</dbReference>
<dbReference type="InterPro" id="IPR037523">
    <property type="entry name" value="VOC_core"/>
</dbReference>
<protein>
    <recommendedName>
        <fullName evidence="1">VOC domain-containing protein</fullName>
    </recommendedName>
</protein>
<keyword evidence="3" id="KW-1185">Reference proteome</keyword>
<dbReference type="STRING" id="1419482.SAMN05444266_101770"/>
<name>A0A1M6WUU6_9BACT</name>
<proteinExistence type="predicted"/>